<dbReference type="InterPro" id="IPR013424">
    <property type="entry name" value="Ice-binding_C"/>
</dbReference>
<protein>
    <recommendedName>
        <fullName evidence="1">Ice-binding protein C-terminal domain-containing protein</fullName>
    </recommendedName>
</protein>
<dbReference type="AlphaFoldDB" id="A0A2G8TAX7"/>
<sequence length="180" mass="19374">MPSTGLETVLFNRVAFGINGGFVAMGAHGYKNGPLLPNDGVSTFYAMQGVYGPDGKNYAIWSFDFSYNTRGCSTCQVFLEIDKDPGAGVDYVRLFDLTTLPQYGASGQDAWNMEMTFITAGIYDFNPFGASSTAIRLVGVNGNERATSEITVNVPEPGSMALLGLGLINMGAAARRRRQR</sequence>
<evidence type="ECO:0000259" key="1">
    <source>
        <dbReference type="Pfam" id="PF07589"/>
    </source>
</evidence>
<keyword evidence="3" id="KW-1185">Reference proteome</keyword>
<dbReference type="EMBL" id="PDOC01000016">
    <property type="protein sequence ID" value="PIL43216.1"/>
    <property type="molecule type" value="Genomic_DNA"/>
</dbReference>
<comment type="caution">
    <text evidence="2">The sequence shown here is derived from an EMBL/GenBank/DDBJ whole genome shotgun (WGS) entry which is preliminary data.</text>
</comment>
<dbReference type="NCBIfam" id="TIGR02595">
    <property type="entry name" value="PEP_CTERM"/>
    <property type="match status" value="1"/>
</dbReference>
<dbReference type="Proteomes" id="UP000230390">
    <property type="component" value="Unassembled WGS sequence"/>
</dbReference>
<proteinExistence type="predicted"/>
<dbReference type="Pfam" id="PF07589">
    <property type="entry name" value="PEP-CTERM"/>
    <property type="match status" value="1"/>
</dbReference>
<feature type="domain" description="Ice-binding protein C-terminal" evidence="1">
    <location>
        <begin position="154"/>
        <end position="177"/>
    </location>
</feature>
<accession>A0A2G8TAX7</accession>
<gene>
    <name evidence="2" type="ORF">CR105_20720</name>
</gene>
<name>A0A2G8TAX7_9BURK</name>
<organism evidence="2 3">
    <name type="scientific">Massilia eurypsychrophila</name>
    <dbReference type="NCBI Taxonomy" id="1485217"/>
    <lineage>
        <taxon>Bacteria</taxon>
        <taxon>Pseudomonadati</taxon>
        <taxon>Pseudomonadota</taxon>
        <taxon>Betaproteobacteria</taxon>
        <taxon>Burkholderiales</taxon>
        <taxon>Oxalobacteraceae</taxon>
        <taxon>Telluria group</taxon>
        <taxon>Massilia</taxon>
    </lineage>
</organism>
<evidence type="ECO:0000313" key="3">
    <source>
        <dbReference type="Proteomes" id="UP000230390"/>
    </source>
</evidence>
<reference evidence="2 3" key="1">
    <citation type="submission" date="2017-10" db="EMBL/GenBank/DDBJ databases">
        <title>Massilia psychrophilum sp. nov., a novel purple-pigmented bacterium isolated from Tianshan glacier, Xinjiang Municipality, China.</title>
        <authorList>
            <person name="Wang H."/>
        </authorList>
    </citation>
    <scope>NUCLEOTIDE SEQUENCE [LARGE SCALE GENOMIC DNA]</scope>
    <source>
        <strain evidence="2 3">JCM 30074</strain>
    </source>
</reference>
<evidence type="ECO:0000313" key="2">
    <source>
        <dbReference type="EMBL" id="PIL43216.1"/>
    </source>
</evidence>